<dbReference type="Proteomes" id="UP001190700">
    <property type="component" value="Unassembled WGS sequence"/>
</dbReference>
<keyword evidence="1" id="KW-0175">Coiled coil</keyword>
<protein>
    <submittedName>
        <fullName evidence="3">Uncharacterized protein</fullName>
    </submittedName>
</protein>
<evidence type="ECO:0000313" key="3">
    <source>
        <dbReference type="EMBL" id="KAK3261202.1"/>
    </source>
</evidence>
<feature type="compositionally biased region" description="Basic and acidic residues" evidence="2">
    <location>
        <begin position="226"/>
        <end position="239"/>
    </location>
</feature>
<organism evidence="3 4">
    <name type="scientific">Cymbomonas tetramitiformis</name>
    <dbReference type="NCBI Taxonomy" id="36881"/>
    <lineage>
        <taxon>Eukaryota</taxon>
        <taxon>Viridiplantae</taxon>
        <taxon>Chlorophyta</taxon>
        <taxon>Pyramimonadophyceae</taxon>
        <taxon>Pyramimonadales</taxon>
        <taxon>Pyramimonadaceae</taxon>
        <taxon>Cymbomonas</taxon>
    </lineage>
</organism>
<dbReference type="AlphaFoldDB" id="A0AAE0FJX5"/>
<feature type="compositionally biased region" description="Polar residues" evidence="2">
    <location>
        <begin position="405"/>
        <end position="424"/>
    </location>
</feature>
<evidence type="ECO:0000313" key="4">
    <source>
        <dbReference type="Proteomes" id="UP001190700"/>
    </source>
</evidence>
<keyword evidence="4" id="KW-1185">Reference proteome</keyword>
<feature type="region of interest" description="Disordered" evidence="2">
    <location>
        <begin position="352"/>
        <end position="482"/>
    </location>
</feature>
<comment type="caution">
    <text evidence="3">The sequence shown here is derived from an EMBL/GenBank/DDBJ whole genome shotgun (WGS) entry which is preliminary data.</text>
</comment>
<feature type="compositionally biased region" description="Basic and acidic residues" evidence="2">
    <location>
        <begin position="468"/>
        <end position="482"/>
    </location>
</feature>
<feature type="non-terminal residue" evidence="3">
    <location>
        <position position="482"/>
    </location>
</feature>
<evidence type="ECO:0000256" key="2">
    <source>
        <dbReference type="SAM" id="MobiDB-lite"/>
    </source>
</evidence>
<feature type="compositionally biased region" description="Polar residues" evidence="2">
    <location>
        <begin position="443"/>
        <end position="452"/>
    </location>
</feature>
<feature type="region of interest" description="Disordered" evidence="2">
    <location>
        <begin position="76"/>
        <end position="103"/>
    </location>
</feature>
<dbReference type="EMBL" id="LGRX02017070">
    <property type="protein sequence ID" value="KAK3261202.1"/>
    <property type="molecule type" value="Genomic_DNA"/>
</dbReference>
<proteinExistence type="predicted"/>
<accession>A0AAE0FJX5</accession>
<evidence type="ECO:0000256" key="1">
    <source>
        <dbReference type="SAM" id="Coils"/>
    </source>
</evidence>
<reference evidence="3 4" key="1">
    <citation type="journal article" date="2015" name="Genome Biol. Evol.">
        <title>Comparative Genomics of a Bacterivorous Green Alga Reveals Evolutionary Causalities and Consequences of Phago-Mixotrophic Mode of Nutrition.</title>
        <authorList>
            <person name="Burns J.A."/>
            <person name="Paasch A."/>
            <person name="Narechania A."/>
            <person name="Kim E."/>
        </authorList>
    </citation>
    <scope>NUCLEOTIDE SEQUENCE [LARGE SCALE GENOMIC DNA]</scope>
    <source>
        <strain evidence="3 4">PLY_AMNH</strain>
    </source>
</reference>
<feature type="compositionally biased region" description="Basic and acidic residues" evidence="2">
    <location>
        <begin position="76"/>
        <end position="90"/>
    </location>
</feature>
<gene>
    <name evidence="3" type="ORF">CYMTET_29879</name>
</gene>
<feature type="region of interest" description="Disordered" evidence="2">
    <location>
        <begin position="212"/>
        <end position="243"/>
    </location>
</feature>
<sequence length="482" mass="52652">MHAQVRVFDPVLGEYEKEMDLKELLLDLTERHENPWAALAVVAQHWARGHAAVLKTVSYAEFEHLMRQMEDLDLDAHSSDEEKDAKEASIARRARQRFRTGKQAMQRHEQKMAQRAMEQAKLKRQELKNMQQKAALLKETARKLRNSDAVASLEAARQAASIESGFEALNALVEQAQHKAYVAGLAVIGPKRAAAVDIVDRGEANRAAVEAKAQLRRKQRQLANDEATRDAHSHSHGHDMLAGTAPDAAYLGCQGLAEDANGNTHHDGHMLFAMDGARGEHGFLGGAGASDGAEGSHGNNGSGWRAIGVADMVHHFDFMSDNPQAAQHDGTHHHGDFLLGGAVQNSSIPEYISDGASLKDDRAPVEPSMRMGGGDLRRRSRDATLGIDVPYDAQQRATPRRQLRGGSSKTANMSSLSTGETFDSGTGEAERRRGGSRMIGGASEQTNTSTLTDGPYEEHRVRYTSGAFDRRRVVDKADQHSQ</sequence>
<name>A0AAE0FJX5_9CHLO</name>
<feature type="coiled-coil region" evidence="1">
    <location>
        <begin position="105"/>
        <end position="147"/>
    </location>
</feature>